<dbReference type="EMBL" id="JADMLG010000004">
    <property type="protein sequence ID" value="MBH0777277.1"/>
    <property type="molecule type" value="Genomic_DNA"/>
</dbReference>
<evidence type="ECO:0000313" key="3">
    <source>
        <dbReference type="Proteomes" id="UP000655751"/>
    </source>
</evidence>
<gene>
    <name evidence="2" type="ORF">IT779_13400</name>
</gene>
<protein>
    <submittedName>
        <fullName evidence="2">Uncharacterized protein</fullName>
    </submittedName>
</protein>
<reference evidence="2" key="1">
    <citation type="submission" date="2020-11" db="EMBL/GenBank/DDBJ databases">
        <title>Nocardia NEAU-351.nov., a novel actinomycete isolated from the cow dung.</title>
        <authorList>
            <person name="Zhang X."/>
        </authorList>
    </citation>
    <scope>NUCLEOTIDE SEQUENCE</scope>
    <source>
        <strain evidence="2">NEAU-351</strain>
    </source>
</reference>
<proteinExistence type="predicted"/>
<name>A0A931N312_9NOCA</name>
<feature type="region of interest" description="Disordered" evidence="1">
    <location>
        <begin position="145"/>
        <end position="169"/>
    </location>
</feature>
<sequence>MNRNDIRPILVGVSAGLLTTAVTAAARELAEKFGSSVRTAQRIVAERDADREALRAGFRPELVTTAPGVTTLADFTVVQLLAEITERRRRLENHGFSVYRPEYLRTDFQLNAEQLEALRAEFDRRRYQPGGAITRRDRRRLDAAVDEVYGPLDPPSVTTQDADTTEQEN</sequence>
<organism evidence="2 3">
    <name type="scientific">Nocardia bovistercoris</name>
    <dbReference type="NCBI Taxonomy" id="2785916"/>
    <lineage>
        <taxon>Bacteria</taxon>
        <taxon>Bacillati</taxon>
        <taxon>Actinomycetota</taxon>
        <taxon>Actinomycetes</taxon>
        <taxon>Mycobacteriales</taxon>
        <taxon>Nocardiaceae</taxon>
        <taxon>Nocardia</taxon>
    </lineage>
</organism>
<dbReference type="RefSeq" id="WP_196149580.1">
    <property type="nucleotide sequence ID" value="NZ_JADMLG010000004.1"/>
</dbReference>
<evidence type="ECO:0000256" key="1">
    <source>
        <dbReference type="SAM" id="MobiDB-lite"/>
    </source>
</evidence>
<comment type="caution">
    <text evidence="2">The sequence shown here is derived from an EMBL/GenBank/DDBJ whole genome shotgun (WGS) entry which is preliminary data.</text>
</comment>
<dbReference type="Proteomes" id="UP000655751">
    <property type="component" value="Unassembled WGS sequence"/>
</dbReference>
<evidence type="ECO:0000313" key="2">
    <source>
        <dbReference type="EMBL" id="MBH0777277.1"/>
    </source>
</evidence>
<dbReference type="AlphaFoldDB" id="A0A931N312"/>
<keyword evidence="3" id="KW-1185">Reference proteome</keyword>
<accession>A0A931N312</accession>